<evidence type="ECO:0008006" key="6">
    <source>
        <dbReference type="Google" id="ProtNLM"/>
    </source>
</evidence>
<dbReference type="InterPro" id="IPR011042">
    <property type="entry name" value="6-blade_b-propeller_TolB-like"/>
</dbReference>
<keyword evidence="1" id="KW-0245">EGF-like domain</keyword>
<feature type="transmembrane region" description="Helical" evidence="3">
    <location>
        <begin position="455"/>
        <end position="475"/>
    </location>
</feature>
<name>A0A7R9KNT7_9ACAR</name>
<organism evidence="4">
    <name type="scientific">Medioppia subpectinata</name>
    <dbReference type="NCBI Taxonomy" id="1979941"/>
    <lineage>
        <taxon>Eukaryota</taxon>
        <taxon>Metazoa</taxon>
        <taxon>Ecdysozoa</taxon>
        <taxon>Arthropoda</taxon>
        <taxon>Chelicerata</taxon>
        <taxon>Arachnida</taxon>
        <taxon>Acari</taxon>
        <taxon>Acariformes</taxon>
        <taxon>Sarcoptiformes</taxon>
        <taxon>Oribatida</taxon>
        <taxon>Brachypylina</taxon>
        <taxon>Oppioidea</taxon>
        <taxon>Oppiidae</taxon>
        <taxon>Medioppia</taxon>
    </lineage>
</organism>
<evidence type="ECO:0000256" key="1">
    <source>
        <dbReference type="ARBA" id="ARBA00022536"/>
    </source>
</evidence>
<dbReference type="Gene3D" id="2.120.10.30">
    <property type="entry name" value="TolB, C-terminal domain"/>
    <property type="match status" value="1"/>
</dbReference>
<keyword evidence="3" id="KW-1133">Transmembrane helix</keyword>
<protein>
    <recommendedName>
        <fullName evidence="6">Vitellogenin receptor</fullName>
    </recommendedName>
</protein>
<keyword evidence="3" id="KW-0472">Membrane</keyword>
<keyword evidence="3" id="KW-0812">Transmembrane</keyword>
<dbReference type="Proteomes" id="UP000759131">
    <property type="component" value="Unassembled WGS sequence"/>
</dbReference>
<evidence type="ECO:0000256" key="2">
    <source>
        <dbReference type="SAM" id="MobiDB-lite"/>
    </source>
</evidence>
<evidence type="ECO:0000313" key="5">
    <source>
        <dbReference type="Proteomes" id="UP000759131"/>
    </source>
</evidence>
<dbReference type="PANTHER" id="PTHR46513">
    <property type="entry name" value="VITELLOGENIN RECEPTOR-LIKE PROTEIN-RELATED-RELATED"/>
    <property type="match status" value="1"/>
</dbReference>
<dbReference type="InterPro" id="IPR050778">
    <property type="entry name" value="Cueball_EGF_LRP_Nidogen"/>
</dbReference>
<dbReference type="EMBL" id="OC857438">
    <property type="protein sequence ID" value="CAD7625178.1"/>
    <property type="molecule type" value="Genomic_DNA"/>
</dbReference>
<dbReference type="EMBL" id="CAJPIZ010002863">
    <property type="protein sequence ID" value="CAG2105608.1"/>
    <property type="molecule type" value="Genomic_DNA"/>
</dbReference>
<accession>A0A7R9KNT7</accession>
<dbReference type="OrthoDB" id="6372310at2759"/>
<evidence type="ECO:0000256" key="3">
    <source>
        <dbReference type="SAM" id="Phobius"/>
    </source>
</evidence>
<feature type="non-terminal residue" evidence="4">
    <location>
        <position position="509"/>
    </location>
</feature>
<dbReference type="SUPFAM" id="SSF63825">
    <property type="entry name" value="YWTD domain"/>
    <property type="match status" value="1"/>
</dbReference>
<feature type="region of interest" description="Disordered" evidence="2">
    <location>
        <begin position="25"/>
        <end position="52"/>
    </location>
</feature>
<dbReference type="InterPro" id="IPR000033">
    <property type="entry name" value="LDLR_classB_rpt"/>
</dbReference>
<dbReference type="SMART" id="SM00135">
    <property type="entry name" value="LY"/>
    <property type="match status" value="3"/>
</dbReference>
<dbReference type="AlphaFoldDB" id="A0A7R9KNT7"/>
<proteinExistence type="predicted"/>
<reference evidence="4" key="1">
    <citation type="submission" date="2020-11" db="EMBL/GenBank/DDBJ databases">
        <authorList>
            <person name="Tran Van P."/>
        </authorList>
    </citation>
    <scope>NUCLEOTIDE SEQUENCE</scope>
</reference>
<evidence type="ECO:0000313" key="4">
    <source>
        <dbReference type="EMBL" id="CAD7625178.1"/>
    </source>
</evidence>
<gene>
    <name evidence="4" type="ORF">OSB1V03_LOCUS5614</name>
</gene>
<dbReference type="PANTHER" id="PTHR46513:SF13">
    <property type="entry name" value="EGF-LIKE DOMAIN-CONTAINING PROTEIN"/>
    <property type="match status" value="1"/>
</dbReference>
<keyword evidence="5" id="KW-1185">Reference proteome</keyword>
<sequence length="509" mass="56996">TAGSPGYTCGCPGAQTWNGSACIEQPPTAGPDTTQSAAGNRPATAPSVSSAVTPYPVLDNDTKLVFVVYKEGIYVKQNTVEDMNTNYIESVDLLSDTDWITEFDYVYHKNVMLWLESSVFEGLSLYGAPIDRSKPSAFNATQKLLRRTYNSKRLSIDWIHDLAYISVSKGVEVISIGPEGKYYSYDLIRHNEIQGDVSVDPIHGLLFWSQWGYNTVTTKHSGSITRANQDGSDPIVLSTATLIPNTIALDIDAQVVYWIDTHVYTLYSVSYTGLDFKTILVSRNLFEGSFSMDLFGDHIYWSNYENNALHVTNKRGLNGTEKLTLVNAYTDVEGVKVLDSRRQMNGTNRCSNSRCAHMCLPVQRDYRCVCSKNRFQFSDVCNDETTTTARPVMTSTEMATTATTTLEPIGATDAIHSQLIDHNIHYMKNISHKLDSLINITQLRPESEGPHNGHWIAIAFISMAVNVILIAIFIYRKKQIKFPDNFWAKFRKDRGDILMNDTSSVNDEL</sequence>